<dbReference type="GO" id="GO:0005615">
    <property type="term" value="C:extracellular space"/>
    <property type="evidence" value="ECO:0007669"/>
    <property type="project" value="TreeGrafter"/>
</dbReference>
<dbReference type="InterPro" id="IPR000734">
    <property type="entry name" value="TAG_lipase"/>
</dbReference>
<evidence type="ECO:0000313" key="7">
    <source>
        <dbReference type="EMBL" id="CAD7079412.1"/>
    </source>
</evidence>
<evidence type="ECO:0000313" key="8">
    <source>
        <dbReference type="Proteomes" id="UP000594454"/>
    </source>
</evidence>
<accession>A0A7R8UEN9</accession>
<dbReference type="FunCoup" id="A0A7R8UEN9">
    <property type="interactions" value="64"/>
</dbReference>
<name>A0A7R8UEN9_HERIL</name>
<sequence length="348" mass="39753">MKVLLVTILMVAFLNCEDVGGFFQNELRALIQSRVWDVNILRCNVQRSNICPHSDVILRMYTTINRFGTYMDVKNPISLYLAGYDKHHETVFLIHGFNGTERDKHMMYLRDAYLSRDYNVVTVDWKPLTQYPCYLTALTNLKLAAQCSAQIYSYLTYHGASRETVTCVGHSLGAHICGMMSNHLTKRQFRIIGLDPARPLIERVQSKAFRLSEEDATHVQIIHTNAGYLGQMDNPGHLNYCINGGRYQPYCKGHAIKRSRCSHFLSVCYLANAIFKHKKFLGIPCPGGCVGLDGPNKLPVQVMHRKYSPNKYKGFLKEYKMGNDASDNLRGIYCLEVDYAKHCPFTDR</sequence>
<dbReference type="FunFam" id="3.40.50.1820:FF:000348">
    <property type="entry name" value="Uncharacterized protein, isoform C"/>
    <property type="match status" value="1"/>
</dbReference>
<protein>
    <recommendedName>
        <fullName evidence="6">Lipase domain-containing protein</fullName>
    </recommendedName>
</protein>
<dbReference type="Pfam" id="PF00151">
    <property type="entry name" value="Lipase"/>
    <property type="match status" value="1"/>
</dbReference>
<evidence type="ECO:0000256" key="3">
    <source>
        <dbReference type="ARBA" id="ARBA00022525"/>
    </source>
</evidence>
<evidence type="ECO:0000256" key="5">
    <source>
        <dbReference type="SAM" id="SignalP"/>
    </source>
</evidence>
<feature type="signal peptide" evidence="5">
    <location>
        <begin position="1"/>
        <end position="16"/>
    </location>
</feature>
<evidence type="ECO:0000256" key="4">
    <source>
        <dbReference type="RuleBase" id="RU004262"/>
    </source>
</evidence>
<dbReference type="GO" id="GO:0017171">
    <property type="term" value="F:serine hydrolase activity"/>
    <property type="evidence" value="ECO:0007669"/>
    <property type="project" value="TreeGrafter"/>
</dbReference>
<feature type="chain" id="PRO_5031543449" description="Lipase domain-containing protein" evidence="5">
    <location>
        <begin position="17"/>
        <end position="348"/>
    </location>
</feature>
<dbReference type="PANTHER" id="PTHR11610">
    <property type="entry name" value="LIPASE"/>
    <property type="match status" value="1"/>
</dbReference>
<dbReference type="Proteomes" id="UP000594454">
    <property type="component" value="Chromosome 1"/>
</dbReference>
<dbReference type="OrthoDB" id="8183961at2759"/>
<comment type="subcellular location">
    <subcellularLocation>
        <location evidence="1">Secreted</location>
    </subcellularLocation>
</comment>
<dbReference type="PRINTS" id="PR00821">
    <property type="entry name" value="TAGLIPASE"/>
</dbReference>
<dbReference type="InterPro" id="IPR013818">
    <property type="entry name" value="Lipase"/>
</dbReference>
<dbReference type="GO" id="GO:0016042">
    <property type="term" value="P:lipid catabolic process"/>
    <property type="evidence" value="ECO:0007669"/>
    <property type="project" value="TreeGrafter"/>
</dbReference>
<dbReference type="PANTHER" id="PTHR11610:SF36">
    <property type="entry name" value="LIPASE MEMBER H-A-LIKE PROTEIN"/>
    <property type="match status" value="1"/>
</dbReference>
<proteinExistence type="inferred from homology"/>
<dbReference type="Gene3D" id="3.40.50.1820">
    <property type="entry name" value="alpha/beta hydrolase"/>
    <property type="match status" value="1"/>
</dbReference>
<reference evidence="7 8" key="1">
    <citation type="submission" date="2020-11" db="EMBL/GenBank/DDBJ databases">
        <authorList>
            <person name="Wallbank WR R."/>
            <person name="Pardo Diaz C."/>
            <person name="Kozak K."/>
            <person name="Martin S."/>
            <person name="Jiggins C."/>
            <person name="Moest M."/>
            <person name="Warren A I."/>
            <person name="Generalovic N T."/>
            <person name="Byers J.R.P. K."/>
            <person name="Montejo-Kovacevich G."/>
            <person name="Yen C E."/>
        </authorList>
    </citation>
    <scope>NUCLEOTIDE SEQUENCE [LARGE SCALE GENOMIC DNA]</scope>
</reference>
<evidence type="ECO:0000259" key="6">
    <source>
        <dbReference type="Pfam" id="PF00151"/>
    </source>
</evidence>
<evidence type="ECO:0000256" key="1">
    <source>
        <dbReference type="ARBA" id="ARBA00004613"/>
    </source>
</evidence>
<dbReference type="SUPFAM" id="SSF53474">
    <property type="entry name" value="alpha/beta-Hydrolases"/>
    <property type="match status" value="1"/>
</dbReference>
<organism evidence="7 8">
    <name type="scientific">Hermetia illucens</name>
    <name type="common">Black soldier fly</name>
    <dbReference type="NCBI Taxonomy" id="343691"/>
    <lineage>
        <taxon>Eukaryota</taxon>
        <taxon>Metazoa</taxon>
        <taxon>Ecdysozoa</taxon>
        <taxon>Arthropoda</taxon>
        <taxon>Hexapoda</taxon>
        <taxon>Insecta</taxon>
        <taxon>Pterygota</taxon>
        <taxon>Neoptera</taxon>
        <taxon>Endopterygota</taxon>
        <taxon>Diptera</taxon>
        <taxon>Brachycera</taxon>
        <taxon>Stratiomyomorpha</taxon>
        <taxon>Stratiomyidae</taxon>
        <taxon>Hermetiinae</taxon>
        <taxon>Hermetia</taxon>
    </lineage>
</organism>
<evidence type="ECO:0000256" key="2">
    <source>
        <dbReference type="ARBA" id="ARBA00010701"/>
    </source>
</evidence>
<keyword evidence="8" id="KW-1185">Reference proteome</keyword>
<dbReference type="GO" id="GO:0016298">
    <property type="term" value="F:lipase activity"/>
    <property type="evidence" value="ECO:0007669"/>
    <property type="project" value="InterPro"/>
</dbReference>
<dbReference type="EMBL" id="LR899009">
    <property type="protein sequence ID" value="CAD7079412.1"/>
    <property type="molecule type" value="Genomic_DNA"/>
</dbReference>
<gene>
    <name evidence="7" type="ORF">HERILL_LOCUS2630</name>
</gene>
<comment type="similarity">
    <text evidence="2 4">Belongs to the AB hydrolase superfamily. Lipase family.</text>
</comment>
<feature type="domain" description="Lipase" evidence="6">
    <location>
        <begin position="58"/>
        <end position="285"/>
    </location>
</feature>
<dbReference type="InterPro" id="IPR029058">
    <property type="entry name" value="AB_hydrolase_fold"/>
</dbReference>
<keyword evidence="5" id="KW-0732">Signal</keyword>
<dbReference type="AlphaFoldDB" id="A0A7R8UEN9"/>
<keyword evidence="3" id="KW-0964">Secreted</keyword>
<dbReference type="InParanoid" id="A0A7R8UEN9"/>